<evidence type="ECO:0000256" key="1">
    <source>
        <dbReference type="ARBA" id="ARBA00022692"/>
    </source>
</evidence>
<keyword evidence="2 4" id="KW-1133">Transmembrane helix</keyword>
<sequence>GICISIIMLAAVFRLLLSFKSFLENHQVDFDSNQQYTLHVKRYQRTRSACEGATQDTVVVSRNVKRDREWQMTVDGPRAAIDAVIIGVLHLLMGPLITMNTGYYLSILFGIVLGNLAVRRY</sequence>
<accession>A0A2J6RUE7</accession>
<name>A0A2J6RUE7_HYAVF</name>
<evidence type="ECO:0000313" key="6">
    <source>
        <dbReference type="EMBL" id="PMD42141.1"/>
    </source>
</evidence>
<keyword evidence="1 4" id="KW-0812">Transmembrane</keyword>
<evidence type="ECO:0000256" key="3">
    <source>
        <dbReference type="ARBA" id="ARBA00023136"/>
    </source>
</evidence>
<dbReference type="Pfam" id="PF04145">
    <property type="entry name" value="Ctr"/>
    <property type="match status" value="1"/>
</dbReference>
<evidence type="ECO:0000256" key="4">
    <source>
        <dbReference type="RuleBase" id="RU367022"/>
    </source>
</evidence>
<evidence type="ECO:0000256" key="2">
    <source>
        <dbReference type="ARBA" id="ARBA00022989"/>
    </source>
</evidence>
<keyword evidence="5" id="KW-0732">Signal</keyword>
<dbReference type="InterPro" id="IPR007274">
    <property type="entry name" value="Cop_transporter"/>
</dbReference>
<evidence type="ECO:0000256" key="5">
    <source>
        <dbReference type="SAM" id="SignalP"/>
    </source>
</evidence>
<dbReference type="GO" id="GO:0016020">
    <property type="term" value="C:membrane"/>
    <property type="evidence" value="ECO:0007669"/>
    <property type="project" value="UniProtKB-SubCell"/>
</dbReference>
<keyword evidence="4" id="KW-0186">Copper</keyword>
<keyword evidence="4" id="KW-0406">Ion transport</keyword>
<dbReference type="Proteomes" id="UP000235786">
    <property type="component" value="Unassembled WGS sequence"/>
</dbReference>
<reference evidence="6 7" key="1">
    <citation type="submission" date="2016-04" db="EMBL/GenBank/DDBJ databases">
        <title>A degradative enzymes factory behind the ericoid mycorrhizal symbiosis.</title>
        <authorList>
            <consortium name="DOE Joint Genome Institute"/>
            <person name="Martino E."/>
            <person name="Morin E."/>
            <person name="Grelet G."/>
            <person name="Kuo A."/>
            <person name="Kohler A."/>
            <person name="Daghino S."/>
            <person name="Barry K."/>
            <person name="Choi C."/>
            <person name="Cichocki N."/>
            <person name="Clum A."/>
            <person name="Copeland A."/>
            <person name="Hainaut M."/>
            <person name="Haridas S."/>
            <person name="Labutti K."/>
            <person name="Lindquist E."/>
            <person name="Lipzen A."/>
            <person name="Khouja H.-R."/>
            <person name="Murat C."/>
            <person name="Ohm R."/>
            <person name="Olson A."/>
            <person name="Spatafora J."/>
            <person name="Veneault-Fourrey C."/>
            <person name="Henrissat B."/>
            <person name="Grigoriev I."/>
            <person name="Martin F."/>
            <person name="Perotto S."/>
        </authorList>
    </citation>
    <scope>NUCLEOTIDE SEQUENCE [LARGE SCALE GENOMIC DNA]</scope>
    <source>
        <strain evidence="6 7">F</strain>
    </source>
</reference>
<comment type="similarity">
    <text evidence="4">Belongs to the copper transporter (Ctr) (TC 1.A.56) family. SLC31A subfamily.</text>
</comment>
<organism evidence="6 7">
    <name type="scientific">Hyaloscypha variabilis (strain UAMH 11265 / GT02V1 / F)</name>
    <name type="common">Meliniomyces variabilis</name>
    <dbReference type="NCBI Taxonomy" id="1149755"/>
    <lineage>
        <taxon>Eukaryota</taxon>
        <taxon>Fungi</taxon>
        <taxon>Dikarya</taxon>
        <taxon>Ascomycota</taxon>
        <taxon>Pezizomycotina</taxon>
        <taxon>Leotiomycetes</taxon>
        <taxon>Helotiales</taxon>
        <taxon>Hyaloscyphaceae</taxon>
        <taxon>Hyaloscypha</taxon>
        <taxon>Hyaloscypha variabilis</taxon>
    </lineage>
</organism>
<feature type="non-terminal residue" evidence="6">
    <location>
        <position position="1"/>
    </location>
</feature>
<dbReference type="AlphaFoldDB" id="A0A2J6RUE7"/>
<feature type="signal peptide" evidence="5">
    <location>
        <begin position="1"/>
        <end position="18"/>
    </location>
</feature>
<dbReference type="GO" id="GO:0005375">
    <property type="term" value="F:copper ion transmembrane transporter activity"/>
    <property type="evidence" value="ECO:0007669"/>
    <property type="project" value="UniProtKB-UniRule"/>
</dbReference>
<dbReference type="STRING" id="1149755.A0A2J6RUE7"/>
<feature type="chain" id="PRO_5014377705" description="Copper transport protein" evidence="5">
    <location>
        <begin position="19"/>
        <end position="121"/>
    </location>
</feature>
<keyword evidence="4" id="KW-0813">Transport</keyword>
<dbReference type="EMBL" id="KZ613943">
    <property type="protein sequence ID" value="PMD42141.1"/>
    <property type="molecule type" value="Genomic_DNA"/>
</dbReference>
<feature type="transmembrane region" description="Helical" evidence="4">
    <location>
        <begin position="101"/>
        <end position="118"/>
    </location>
</feature>
<gene>
    <name evidence="6" type="ORF">L207DRAFT_380323</name>
</gene>
<evidence type="ECO:0000313" key="7">
    <source>
        <dbReference type="Proteomes" id="UP000235786"/>
    </source>
</evidence>
<proteinExistence type="inferred from homology"/>
<dbReference type="OrthoDB" id="73901at2759"/>
<keyword evidence="3 4" id="KW-0472">Membrane</keyword>
<keyword evidence="7" id="KW-1185">Reference proteome</keyword>
<feature type="non-terminal residue" evidence="6">
    <location>
        <position position="121"/>
    </location>
</feature>
<keyword evidence="4" id="KW-0187">Copper transport</keyword>
<comment type="subcellular location">
    <subcellularLocation>
        <location evidence="4">Membrane</location>
        <topology evidence="4">Multi-pass membrane protein</topology>
    </subcellularLocation>
</comment>
<protein>
    <recommendedName>
        <fullName evidence="4">Copper transport protein</fullName>
    </recommendedName>
</protein>